<dbReference type="OrthoDB" id="9815110at2"/>
<dbReference type="SUPFAM" id="SSF111331">
    <property type="entry name" value="NAD kinase/diacylglycerol kinase-like"/>
    <property type="match status" value="1"/>
</dbReference>
<reference evidence="2 3" key="1">
    <citation type="submission" date="2016-10" db="EMBL/GenBank/DDBJ databases">
        <authorList>
            <person name="de Groot N.N."/>
        </authorList>
    </citation>
    <scope>NUCLEOTIDE SEQUENCE [LARGE SCALE GENOMIC DNA]</scope>
    <source>
        <strain evidence="2 3">DSM 29619</strain>
    </source>
</reference>
<organism evidence="2 3">
    <name type="scientific">Pseudooceanicola nitratireducens</name>
    <dbReference type="NCBI Taxonomy" id="517719"/>
    <lineage>
        <taxon>Bacteria</taxon>
        <taxon>Pseudomonadati</taxon>
        <taxon>Pseudomonadota</taxon>
        <taxon>Alphaproteobacteria</taxon>
        <taxon>Rhodobacterales</taxon>
        <taxon>Paracoccaceae</taxon>
        <taxon>Pseudooceanicola</taxon>
    </lineage>
</organism>
<proteinExistence type="predicted"/>
<accession>A0A1I1LG18</accession>
<dbReference type="InterPro" id="IPR001206">
    <property type="entry name" value="Diacylglycerol_kinase_cat_dom"/>
</dbReference>
<dbReference type="Pfam" id="PF00781">
    <property type="entry name" value="DAGK_cat"/>
    <property type="match status" value="1"/>
</dbReference>
<evidence type="ECO:0000313" key="2">
    <source>
        <dbReference type="EMBL" id="SFC69303.1"/>
    </source>
</evidence>
<dbReference type="EMBL" id="FOLX01000001">
    <property type="protein sequence ID" value="SFC69303.1"/>
    <property type="molecule type" value="Genomic_DNA"/>
</dbReference>
<dbReference type="InterPro" id="IPR016064">
    <property type="entry name" value="NAD/diacylglycerol_kinase_sf"/>
</dbReference>
<evidence type="ECO:0000313" key="3">
    <source>
        <dbReference type="Proteomes" id="UP000231644"/>
    </source>
</evidence>
<keyword evidence="2" id="KW-0808">Transferase</keyword>
<dbReference type="PROSITE" id="PS50146">
    <property type="entry name" value="DAGK"/>
    <property type="match status" value="1"/>
</dbReference>
<dbReference type="PANTHER" id="PTHR12358">
    <property type="entry name" value="SPHINGOSINE KINASE"/>
    <property type="match status" value="1"/>
</dbReference>
<keyword evidence="3" id="KW-1185">Reference proteome</keyword>
<dbReference type="GO" id="GO:0005886">
    <property type="term" value="C:plasma membrane"/>
    <property type="evidence" value="ECO:0007669"/>
    <property type="project" value="TreeGrafter"/>
</dbReference>
<dbReference type="PANTHER" id="PTHR12358:SF106">
    <property type="entry name" value="LIPID KINASE YEGS"/>
    <property type="match status" value="1"/>
</dbReference>
<feature type="domain" description="DAGKc" evidence="1">
    <location>
        <begin position="20"/>
        <end position="156"/>
    </location>
</feature>
<dbReference type="AlphaFoldDB" id="A0A1I1LG18"/>
<dbReference type="STRING" id="517719.SAMN05421762_1827"/>
<dbReference type="InterPro" id="IPR017438">
    <property type="entry name" value="ATP-NAD_kinase_N"/>
</dbReference>
<keyword evidence="2" id="KW-0418">Kinase</keyword>
<sequence length="334" mass="36312">MNMIPAQNAQSAPVTEDRVALDRSVCVIANPGSGRRDKALFDTIQDELSRAPGRYDLRVVEDGADPVAIARQAIEDDFDTLVAAGGDGTIGAVSSALFQAHQDGQAIPHLAIIPLGTFNYVARSLDLPLDDPAEATRVALTGAPRPLAIGDINGQVFLNNASLGAYPAILDQREDIYRRFGRSRVAAYWSVVRALMTLGRPLSLKIDVDGQQIRRKSPLAFIANSAYQLEQFDLPGADAIRDHQFAVFVSPDTGRYRMILSALRLAGRTARLGRDMELVTGRSVTISTRQKSRLIARDGEKETMKGPFRFCLHSDIIQVITPLGKQSETTTDAA</sequence>
<dbReference type="InterPro" id="IPR050187">
    <property type="entry name" value="Lipid_Phosphate_FormReg"/>
</dbReference>
<gene>
    <name evidence="2" type="ORF">SAMN05421762_1827</name>
</gene>
<dbReference type="Gene3D" id="3.40.50.10330">
    <property type="entry name" value="Probable inorganic polyphosphate/atp-NAD kinase, domain 1"/>
    <property type="match status" value="1"/>
</dbReference>
<evidence type="ECO:0000259" key="1">
    <source>
        <dbReference type="PROSITE" id="PS50146"/>
    </source>
</evidence>
<dbReference type="Proteomes" id="UP000231644">
    <property type="component" value="Unassembled WGS sequence"/>
</dbReference>
<dbReference type="Gene3D" id="2.60.200.40">
    <property type="match status" value="1"/>
</dbReference>
<dbReference type="GO" id="GO:0016301">
    <property type="term" value="F:kinase activity"/>
    <property type="evidence" value="ECO:0007669"/>
    <property type="project" value="UniProtKB-KW"/>
</dbReference>
<dbReference type="SMART" id="SM00046">
    <property type="entry name" value="DAGKc"/>
    <property type="match status" value="1"/>
</dbReference>
<protein>
    <submittedName>
        <fullName evidence="2">Diacylglycerol kinase family enzyme</fullName>
    </submittedName>
</protein>
<name>A0A1I1LG18_9RHOB</name>